<dbReference type="Proteomes" id="UP000887013">
    <property type="component" value="Unassembled WGS sequence"/>
</dbReference>
<keyword evidence="2" id="KW-1185">Reference proteome</keyword>
<name>A0A8X6PZF0_NEPPI</name>
<protein>
    <submittedName>
        <fullName evidence="1">Uncharacterized protein</fullName>
    </submittedName>
</protein>
<proteinExistence type="predicted"/>
<dbReference type="EMBL" id="BMAW01025834">
    <property type="protein sequence ID" value="GFT94155.1"/>
    <property type="molecule type" value="Genomic_DNA"/>
</dbReference>
<comment type="caution">
    <text evidence="1">The sequence shown here is derived from an EMBL/GenBank/DDBJ whole genome shotgun (WGS) entry which is preliminary data.</text>
</comment>
<dbReference type="AlphaFoldDB" id="A0A8X6PZF0"/>
<sequence length="85" mass="9917">MWCLFCQGKKIGQLCVLKYLMTRRLLRRTQPVMKIQRYQTIQIGNSFETLLEVIEAGGWRVTKVLELFRGTGSQRSHILKSTSNK</sequence>
<accession>A0A8X6PZF0</accession>
<evidence type="ECO:0000313" key="2">
    <source>
        <dbReference type="Proteomes" id="UP000887013"/>
    </source>
</evidence>
<organism evidence="1 2">
    <name type="scientific">Nephila pilipes</name>
    <name type="common">Giant wood spider</name>
    <name type="synonym">Nephila maculata</name>
    <dbReference type="NCBI Taxonomy" id="299642"/>
    <lineage>
        <taxon>Eukaryota</taxon>
        <taxon>Metazoa</taxon>
        <taxon>Ecdysozoa</taxon>
        <taxon>Arthropoda</taxon>
        <taxon>Chelicerata</taxon>
        <taxon>Arachnida</taxon>
        <taxon>Araneae</taxon>
        <taxon>Araneomorphae</taxon>
        <taxon>Entelegynae</taxon>
        <taxon>Araneoidea</taxon>
        <taxon>Nephilidae</taxon>
        <taxon>Nephila</taxon>
    </lineage>
</organism>
<gene>
    <name evidence="1" type="ORF">NPIL_476321</name>
</gene>
<reference evidence="1" key="1">
    <citation type="submission" date="2020-08" db="EMBL/GenBank/DDBJ databases">
        <title>Multicomponent nature underlies the extraordinary mechanical properties of spider dragline silk.</title>
        <authorList>
            <person name="Kono N."/>
            <person name="Nakamura H."/>
            <person name="Mori M."/>
            <person name="Yoshida Y."/>
            <person name="Ohtoshi R."/>
            <person name="Malay A.D."/>
            <person name="Moran D.A.P."/>
            <person name="Tomita M."/>
            <person name="Numata K."/>
            <person name="Arakawa K."/>
        </authorList>
    </citation>
    <scope>NUCLEOTIDE SEQUENCE</scope>
</reference>
<evidence type="ECO:0000313" key="1">
    <source>
        <dbReference type="EMBL" id="GFT94155.1"/>
    </source>
</evidence>